<dbReference type="EMBL" id="CP086136">
    <property type="protein sequence ID" value="UEM13946.1"/>
    <property type="molecule type" value="Genomic_DNA"/>
</dbReference>
<reference evidence="1" key="1">
    <citation type="submission" date="2021-03" db="EMBL/GenBank/DDBJ databases">
        <title>Whole Genome Sequence of Bradyrhizobium sp. Strain 144S4.</title>
        <authorList>
            <person name="Bromfield E.S.P."/>
            <person name="Cloutier S."/>
        </authorList>
    </citation>
    <scope>NUCLEOTIDE SEQUENCE [LARGE SCALE GENOMIC DNA]</scope>
    <source>
        <strain evidence="1">144S4</strain>
    </source>
</reference>
<proteinExistence type="predicted"/>
<dbReference type="Proteomes" id="UP000664702">
    <property type="component" value="Chromosome"/>
</dbReference>
<evidence type="ECO:0000313" key="1">
    <source>
        <dbReference type="EMBL" id="MBO1861047.1"/>
    </source>
</evidence>
<sequence length="234" mass="26003">MSPSSVLLIAKTNAQVRALNDEVRSRLKGDGRIIGEDIEVAAVTPSGHGQTLGFAVGDHIRFLVRHDRLAVINGTTAIITHIDGRDTLDPTLRVHIGGRQAEFSVSELADEHGRARLGHGYSTTIYGAQGLTTDRAFVWASPAMTRHDAYVAFSRARDQLEIFADMREIDAHIRLDLPLSERLNVTINSERRLDWLAARLSRLQVKTCTLDPVLDRAARAHEHERERSAEYARG</sequence>
<gene>
    <name evidence="2" type="ORF">J4G43_006650</name>
    <name evidence="1" type="ORF">J4G43_08825</name>
</gene>
<dbReference type="AlphaFoldDB" id="A0A939M7E7"/>
<dbReference type="Gene3D" id="3.40.50.300">
    <property type="entry name" value="P-loop containing nucleotide triphosphate hydrolases"/>
    <property type="match status" value="1"/>
</dbReference>
<dbReference type="CDD" id="cd18809">
    <property type="entry name" value="SF1_C_RecD"/>
    <property type="match status" value="1"/>
</dbReference>
<reference evidence="2 3" key="2">
    <citation type="journal article" date="2022" name="Int. J. Syst. Evol. Microbiol.">
        <title>Strains of Bradyrhizobium barranii sp. nov. associated with legumes native to Canada are symbionts of soybeans and belong to different subspecies (subsp. barranii subsp. nov. and subsp. apii subsp. nov.) and symbiovars (sv. glycinearum and sv. septentrionale).</title>
        <authorList>
            <person name="Bromfield E.S.P."/>
            <person name="Cloutier S."/>
            <person name="Wasai-Hara S."/>
            <person name="Minamisawa K."/>
        </authorList>
    </citation>
    <scope>NUCLEOTIDE SEQUENCE [LARGE SCALE GENOMIC DNA]</scope>
    <source>
        <strain evidence="2 3">144S4</strain>
    </source>
</reference>
<evidence type="ECO:0000313" key="2">
    <source>
        <dbReference type="EMBL" id="UEM13946.1"/>
    </source>
</evidence>
<dbReference type="RefSeq" id="WP_208084305.1">
    <property type="nucleotide sequence ID" value="NZ_CP086136.1"/>
</dbReference>
<dbReference type="KEGG" id="bban:J4G43_006650"/>
<protein>
    <submittedName>
        <fullName evidence="1">Uncharacterized protein</fullName>
    </submittedName>
</protein>
<dbReference type="SUPFAM" id="SSF52540">
    <property type="entry name" value="P-loop containing nucleoside triphosphate hydrolases"/>
    <property type="match status" value="1"/>
</dbReference>
<dbReference type="EMBL" id="JAGEMI010000001">
    <property type="protein sequence ID" value="MBO1861047.1"/>
    <property type="molecule type" value="Genomic_DNA"/>
</dbReference>
<organism evidence="1">
    <name type="scientific">Bradyrhizobium barranii subsp. barranii</name>
    <dbReference type="NCBI Taxonomy" id="2823807"/>
    <lineage>
        <taxon>Bacteria</taxon>
        <taxon>Pseudomonadati</taxon>
        <taxon>Pseudomonadota</taxon>
        <taxon>Alphaproteobacteria</taxon>
        <taxon>Hyphomicrobiales</taxon>
        <taxon>Nitrobacteraceae</taxon>
        <taxon>Bradyrhizobium</taxon>
        <taxon>Bradyrhizobium barranii</taxon>
    </lineage>
</organism>
<dbReference type="Gene3D" id="2.30.30.940">
    <property type="match status" value="1"/>
</dbReference>
<evidence type="ECO:0000313" key="3">
    <source>
        <dbReference type="Proteomes" id="UP000664702"/>
    </source>
</evidence>
<accession>A0A939M7E7</accession>
<name>A0A939M7E7_9BRAD</name>
<dbReference type="InterPro" id="IPR027417">
    <property type="entry name" value="P-loop_NTPase"/>
</dbReference>